<keyword evidence="3" id="KW-1185">Reference proteome</keyword>
<name>A0A917Z494_9ALTE</name>
<proteinExistence type="predicted"/>
<evidence type="ECO:0000256" key="1">
    <source>
        <dbReference type="SAM" id="Coils"/>
    </source>
</evidence>
<protein>
    <recommendedName>
        <fullName evidence="4">DNA repair protein</fullName>
    </recommendedName>
</protein>
<accession>A0A917Z494</accession>
<dbReference type="Proteomes" id="UP000606935">
    <property type="component" value="Unassembled WGS sequence"/>
</dbReference>
<evidence type="ECO:0008006" key="4">
    <source>
        <dbReference type="Google" id="ProtNLM"/>
    </source>
</evidence>
<evidence type="ECO:0000313" key="3">
    <source>
        <dbReference type="Proteomes" id="UP000606935"/>
    </source>
</evidence>
<feature type="coiled-coil region" evidence="1">
    <location>
        <begin position="211"/>
        <end position="242"/>
    </location>
</feature>
<reference evidence="2" key="2">
    <citation type="submission" date="2020-09" db="EMBL/GenBank/DDBJ databases">
        <authorList>
            <person name="Sun Q."/>
            <person name="Zhou Y."/>
        </authorList>
    </citation>
    <scope>NUCLEOTIDE SEQUENCE</scope>
    <source>
        <strain evidence="2">CGMCC 1.7086</strain>
    </source>
</reference>
<dbReference type="AlphaFoldDB" id="A0A917Z494"/>
<reference evidence="2" key="1">
    <citation type="journal article" date="2014" name="Int. J. Syst. Evol. Microbiol.">
        <title>Complete genome sequence of Corynebacterium casei LMG S-19264T (=DSM 44701T), isolated from a smear-ripened cheese.</title>
        <authorList>
            <consortium name="US DOE Joint Genome Institute (JGI-PGF)"/>
            <person name="Walter F."/>
            <person name="Albersmeier A."/>
            <person name="Kalinowski J."/>
            <person name="Ruckert C."/>
        </authorList>
    </citation>
    <scope>NUCLEOTIDE SEQUENCE</scope>
    <source>
        <strain evidence="2">CGMCC 1.7086</strain>
    </source>
</reference>
<evidence type="ECO:0000313" key="2">
    <source>
        <dbReference type="EMBL" id="GGO72551.1"/>
    </source>
</evidence>
<gene>
    <name evidence="2" type="ORF">GCM10010982_30950</name>
</gene>
<organism evidence="2 3">
    <name type="scientific">Bowmanella pacifica</name>
    <dbReference type="NCBI Taxonomy" id="502051"/>
    <lineage>
        <taxon>Bacteria</taxon>
        <taxon>Pseudomonadati</taxon>
        <taxon>Pseudomonadota</taxon>
        <taxon>Gammaproteobacteria</taxon>
        <taxon>Alteromonadales</taxon>
        <taxon>Alteromonadaceae</taxon>
        <taxon>Bowmanella</taxon>
    </lineage>
</organism>
<dbReference type="EMBL" id="BMLS01000005">
    <property type="protein sequence ID" value="GGO72551.1"/>
    <property type="molecule type" value="Genomic_DNA"/>
</dbReference>
<comment type="caution">
    <text evidence="2">The sequence shown here is derived from an EMBL/GenBank/DDBJ whole genome shotgun (WGS) entry which is preliminary data.</text>
</comment>
<sequence>MFTTVIILIVALVIVAIVINAIQQHKEQVEAERRAELAKQKSIVDETEDALMAAAQMPVSQQLILILHKRVHNALQTMYELNPKALDIKQRVKDAQDRVEATKPEQLAPPSDHFLLPDNDKQIIVLIQGIKKLRTLLRSENSKGKVDTHVFIEEDKRLERLQLKVNVETLGKRARGAIQSNMLGSARQYFEKAIAALSAQPNPDEYVINKRRELEEQLQSIKDNLRNANAADRAKRQDAERDDLDELFAPKKKW</sequence>
<dbReference type="RefSeq" id="WP_188697153.1">
    <property type="nucleotide sequence ID" value="NZ_BMLS01000005.1"/>
</dbReference>
<keyword evidence="1" id="KW-0175">Coiled coil</keyword>